<dbReference type="Pfam" id="PF03548">
    <property type="entry name" value="LolA"/>
    <property type="match status" value="1"/>
</dbReference>
<dbReference type="InterPro" id="IPR004564">
    <property type="entry name" value="OM_lipoprot_carrier_LolA-like"/>
</dbReference>
<gene>
    <name evidence="3" type="primary">lolA</name>
    <name evidence="3" type="ORF">HUE87_06765</name>
</gene>
<organism evidence="3 4">
    <name type="scientific">Candidatus Sulfurimonas marisnigri</name>
    <dbReference type="NCBI Taxonomy" id="2740405"/>
    <lineage>
        <taxon>Bacteria</taxon>
        <taxon>Pseudomonadati</taxon>
        <taxon>Campylobacterota</taxon>
        <taxon>Epsilonproteobacteria</taxon>
        <taxon>Campylobacterales</taxon>
        <taxon>Sulfurimonadaceae</taxon>
        <taxon>Sulfurimonas</taxon>
    </lineage>
</organism>
<dbReference type="EMBL" id="CP054493">
    <property type="protein sequence ID" value="QOY53622.1"/>
    <property type="molecule type" value="Genomic_DNA"/>
</dbReference>
<dbReference type="CDD" id="cd16325">
    <property type="entry name" value="LolA"/>
    <property type="match status" value="1"/>
</dbReference>
<protein>
    <submittedName>
        <fullName evidence="3">Outer membrane lipoprotein chaperone LolA</fullName>
    </submittedName>
</protein>
<reference evidence="3 4" key="1">
    <citation type="submission" date="2020-05" db="EMBL/GenBank/DDBJ databases">
        <title>Sulfurimonas marisnigri, sp. nov., and Sulfurimonas baltica, sp. nov., manganese oxide reducing chemolithoautotrophs of the class Epsilonproteobacteria isolated from the pelagic redoxclines of the Black and Baltic Seas and emended description of the genus Sulfurimonas.</title>
        <authorList>
            <person name="Henkel J.V."/>
            <person name="Laudan C."/>
            <person name="Werner J."/>
            <person name="Neu T."/>
            <person name="Plewe S."/>
            <person name="Sproer C."/>
            <person name="Bunk B."/>
            <person name="Schulz-Vogt H.N."/>
        </authorList>
    </citation>
    <scope>NUCLEOTIDE SEQUENCE [LARGE SCALE GENOMIC DNA]</scope>
    <source>
        <strain evidence="3 4">SoZ1</strain>
    </source>
</reference>
<feature type="signal peptide" evidence="2">
    <location>
        <begin position="1"/>
        <end position="19"/>
    </location>
</feature>
<dbReference type="RefSeq" id="WP_194365457.1">
    <property type="nucleotide sequence ID" value="NZ_CP054493.1"/>
</dbReference>
<keyword evidence="4" id="KW-1185">Reference proteome</keyword>
<evidence type="ECO:0000256" key="2">
    <source>
        <dbReference type="SAM" id="SignalP"/>
    </source>
</evidence>
<evidence type="ECO:0000256" key="1">
    <source>
        <dbReference type="ARBA" id="ARBA00022729"/>
    </source>
</evidence>
<keyword evidence="1 2" id="KW-0732">Signal</keyword>
<dbReference type="PANTHER" id="PTHR35869">
    <property type="entry name" value="OUTER-MEMBRANE LIPOPROTEIN CARRIER PROTEIN"/>
    <property type="match status" value="1"/>
</dbReference>
<dbReference type="NCBIfam" id="NF000663">
    <property type="entry name" value="PRK00031.2-1"/>
    <property type="match status" value="1"/>
</dbReference>
<dbReference type="SUPFAM" id="SSF89392">
    <property type="entry name" value="Prokaryotic lipoproteins and lipoprotein localization factors"/>
    <property type="match status" value="1"/>
</dbReference>
<sequence>MKYLLLTILLIAQATASMNDVTSFEADFTQSITDDKDKVLTYSGHILASKPQNAKWSYTKPFKKNVFITQFEVTIVEPEIEQVIIKRIESNFDFFKMIANAKKIENNTYETNYKESVFKIIQNNNLIESISYIDEFENRVQILFKNQKQNHSIDLKVFIPNYPIYFDIIRD</sequence>
<name>A0A7S7RNT1_9BACT</name>
<dbReference type="AlphaFoldDB" id="A0A7S7RNT1"/>
<keyword evidence="3" id="KW-0449">Lipoprotein</keyword>
<dbReference type="NCBIfam" id="NF000664">
    <property type="entry name" value="PRK00031.2-2"/>
    <property type="match status" value="1"/>
</dbReference>
<dbReference type="InterPro" id="IPR029046">
    <property type="entry name" value="LolA/LolB/LppX"/>
</dbReference>
<dbReference type="PANTHER" id="PTHR35869:SF1">
    <property type="entry name" value="OUTER-MEMBRANE LIPOPROTEIN CARRIER PROTEIN"/>
    <property type="match status" value="1"/>
</dbReference>
<feature type="chain" id="PRO_5032444553" evidence="2">
    <location>
        <begin position="20"/>
        <end position="171"/>
    </location>
</feature>
<proteinExistence type="predicted"/>
<dbReference type="Gene3D" id="2.50.20.10">
    <property type="entry name" value="Lipoprotein localisation LolA/LolB/LppX"/>
    <property type="match status" value="1"/>
</dbReference>
<accession>A0A7S7RNT1</accession>
<evidence type="ECO:0000313" key="3">
    <source>
        <dbReference type="EMBL" id="QOY53622.1"/>
    </source>
</evidence>
<dbReference type="KEGG" id="smas:HUE87_06765"/>
<evidence type="ECO:0000313" key="4">
    <source>
        <dbReference type="Proteomes" id="UP000593836"/>
    </source>
</evidence>
<dbReference type="Proteomes" id="UP000593836">
    <property type="component" value="Chromosome"/>
</dbReference>